<dbReference type="STRING" id="1798401.A2363_01175"/>
<evidence type="ECO:0000256" key="4">
    <source>
        <dbReference type="RuleBase" id="RU003693"/>
    </source>
</evidence>
<comment type="cofactor">
    <cofactor evidence="1 4">
        <name>pyridoxal 5'-phosphate</name>
        <dbReference type="ChEBI" id="CHEBI:597326"/>
    </cofactor>
</comment>
<dbReference type="InterPro" id="IPR015422">
    <property type="entry name" value="PyrdxlP-dep_Trfase_small"/>
</dbReference>
<dbReference type="InterPro" id="IPR015424">
    <property type="entry name" value="PyrdxlP-dep_Trfase"/>
</dbReference>
<dbReference type="SUPFAM" id="SSF53383">
    <property type="entry name" value="PLP-dependent transferases"/>
    <property type="match status" value="1"/>
</dbReference>
<dbReference type="NCBIfam" id="NF005394">
    <property type="entry name" value="PRK06939.1"/>
    <property type="match status" value="1"/>
</dbReference>
<reference evidence="6 7" key="1">
    <citation type="journal article" date="2016" name="Nat. Commun.">
        <title>Thousands of microbial genomes shed light on interconnected biogeochemical processes in an aquifer system.</title>
        <authorList>
            <person name="Anantharaman K."/>
            <person name="Brown C.T."/>
            <person name="Hug L.A."/>
            <person name="Sharon I."/>
            <person name="Castelle C.J."/>
            <person name="Probst A.J."/>
            <person name="Thomas B.C."/>
            <person name="Singh A."/>
            <person name="Wilkins M.J."/>
            <person name="Karaoz U."/>
            <person name="Brodie E.L."/>
            <person name="Williams K.H."/>
            <person name="Hubbard S.S."/>
            <person name="Banfield J.F."/>
        </authorList>
    </citation>
    <scope>NUCLEOTIDE SEQUENCE [LARGE SCALE GENOMIC DNA]</scope>
</reference>
<dbReference type="InterPro" id="IPR001917">
    <property type="entry name" value="Aminotrans_II_pyridoxalP_BS"/>
</dbReference>
<dbReference type="Gene3D" id="3.90.1150.10">
    <property type="entry name" value="Aspartate Aminotransferase, domain 1"/>
    <property type="match status" value="1"/>
</dbReference>
<dbReference type="InterPro" id="IPR015421">
    <property type="entry name" value="PyrdxlP-dep_Trfase_major"/>
</dbReference>
<proteinExistence type="inferred from homology"/>
<comment type="caution">
    <text evidence="6">The sequence shown here is derived from an EMBL/GenBank/DDBJ whole genome shotgun (WGS) entry which is preliminary data.</text>
</comment>
<evidence type="ECO:0000256" key="1">
    <source>
        <dbReference type="ARBA" id="ARBA00001933"/>
    </source>
</evidence>
<protein>
    <submittedName>
        <fullName evidence="6">8-amino-7-oxononanoate synthase</fullName>
    </submittedName>
</protein>
<feature type="domain" description="Aminotransferase class I/classII large" evidence="5">
    <location>
        <begin position="41"/>
        <end position="389"/>
    </location>
</feature>
<dbReference type="Proteomes" id="UP000176186">
    <property type="component" value="Unassembled WGS sequence"/>
</dbReference>
<name>A0A1F6BDR4_9BACT</name>
<dbReference type="GO" id="GO:0030170">
    <property type="term" value="F:pyridoxal phosphate binding"/>
    <property type="evidence" value="ECO:0007669"/>
    <property type="project" value="InterPro"/>
</dbReference>
<gene>
    <name evidence="6" type="ORF">A2363_01175</name>
</gene>
<dbReference type="InterPro" id="IPR050087">
    <property type="entry name" value="AON_synthase_class-II"/>
</dbReference>
<dbReference type="PANTHER" id="PTHR13693:SF3">
    <property type="entry name" value="LD36009P"/>
    <property type="match status" value="1"/>
</dbReference>
<dbReference type="EMBL" id="MFKE01000018">
    <property type="protein sequence ID" value="OGG35101.1"/>
    <property type="molecule type" value="Genomic_DNA"/>
</dbReference>
<dbReference type="PROSITE" id="PS00599">
    <property type="entry name" value="AA_TRANSFER_CLASS_2"/>
    <property type="match status" value="1"/>
</dbReference>
<dbReference type="GO" id="GO:0016740">
    <property type="term" value="F:transferase activity"/>
    <property type="evidence" value="ECO:0007669"/>
    <property type="project" value="UniProtKB-KW"/>
</dbReference>
<dbReference type="CDD" id="cd06454">
    <property type="entry name" value="KBL_like"/>
    <property type="match status" value="1"/>
</dbReference>
<keyword evidence="2" id="KW-0808">Transferase</keyword>
<accession>A0A1F6BDR4</accession>
<dbReference type="PANTHER" id="PTHR13693">
    <property type="entry name" value="CLASS II AMINOTRANSFERASE/8-AMINO-7-OXONONANOATE SYNTHASE"/>
    <property type="match status" value="1"/>
</dbReference>
<evidence type="ECO:0000313" key="6">
    <source>
        <dbReference type="EMBL" id="OGG35101.1"/>
    </source>
</evidence>
<dbReference type="Gene3D" id="3.40.640.10">
    <property type="entry name" value="Type I PLP-dependent aspartate aminotransferase-like (Major domain)"/>
    <property type="match status" value="1"/>
</dbReference>
<comment type="similarity">
    <text evidence="4">Belongs to the class-II pyridoxal-phosphate-dependent aminotransferase family.</text>
</comment>
<dbReference type="Pfam" id="PF00155">
    <property type="entry name" value="Aminotran_1_2"/>
    <property type="match status" value="1"/>
</dbReference>
<evidence type="ECO:0000259" key="5">
    <source>
        <dbReference type="Pfam" id="PF00155"/>
    </source>
</evidence>
<sequence>MIDPLKPYYETIAEMKAKGLYTTHRVVESPQGSWLKVDGKRVLNFCSNNYLGFASDKRLIDAAIRAVRDFGIGPGAVRPLSGNLKLHVAAEEALARFKHAEAAFLLSGGFIANIVAIQTIMGKEDIVISDELNHASIIDAIKIAQVKNKFIYKHSDMKDLERVLQEAAKLAKGKKADGTHPIIMITTDGVFSMDGDIAKLPAIVRLAKKYGAITMVDDAHGEGVLGGGRGIVHHFNLHGKVDIEVGTFSKAFGVLGGVIAGKKELIEYYKQKGRPFLFSTGLTVADTAAIIEAVKVLTKSASLVNKLWDNAEYLKKGFKRLGFDTGVSETPITPVMLGDENLAKNFSAKLFENGVFATPIKYPMVALGKARIRVMPSASHSKKDLDFGLAAFSRVGRELKVLKI</sequence>
<dbReference type="InterPro" id="IPR004839">
    <property type="entry name" value="Aminotransferase_I/II_large"/>
</dbReference>
<keyword evidence="3 4" id="KW-0663">Pyridoxal phosphate</keyword>
<organism evidence="6 7">
    <name type="scientific">Candidatus Gottesmanbacteria bacterium RIFOXYB1_FULL_47_11</name>
    <dbReference type="NCBI Taxonomy" id="1798401"/>
    <lineage>
        <taxon>Bacteria</taxon>
        <taxon>Candidatus Gottesmaniibacteriota</taxon>
    </lineage>
</organism>
<evidence type="ECO:0000313" key="7">
    <source>
        <dbReference type="Proteomes" id="UP000176186"/>
    </source>
</evidence>
<evidence type="ECO:0000256" key="3">
    <source>
        <dbReference type="ARBA" id="ARBA00022898"/>
    </source>
</evidence>
<evidence type="ECO:0000256" key="2">
    <source>
        <dbReference type="ARBA" id="ARBA00022679"/>
    </source>
</evidence>
<dbReference type="AlphaFoldDB" id="A0A1F6BDR4"/>